<proteinExistence type="predicted"/>
<accession>A0A7W0HKU9</accession>
<gene>
    <name evidence="1" type="ORF">HNR65_001939</name>
</gene>
<dbReference type="InterPro" id="IPR025529">
    <property type="entry name" value="DUF4416"/>
</dbReference>
<protein>
    <recommendedName>
        <fullName evidence="3">GTP-binding protein</fullName>
    </recommendedName>
</protein>
<name>A0A7W0HKU9_9BACT</name>
<dbReference type="Proteomes" id="UP000525298">
    <property type="component" value="Unassembled WGS sequence"/>
</dbReference>
<dbReference type="RefSeq" id="WP_181551255.1">
    <property type="nucleotide sequence ID" value="NZ_JACDUS010000004.1"/>
</dbReference>
<dbReference type="Pfam" id="PF14385">
    <property type="entry name" value="DUF4416"/>
    <property type="match status" value="1"/>
</dbReference>
<comment type="caution">
    <text evidence="1">The sequence shown here is derived from an EMBL/GenBank/DDBJ whole genome shotgun (WGS) entry which is preliminary data.</text>
</comment>
<sequence>MSQPSAPAPAKLVIGAFMADKELIIPVALRLSEAFGPADMISRWLAFDYTRYYEREMGSGLFRRMLAFQNMISQDALSQIKHTTNAIEAEFADNDKRRVNIDPGYLLRERFVLATGKNFSHRIYIGEGIYADLTLIYQKGDFQTLPWTYPDYAAGEMTEFLHQVRRKYVFDIKEAAAQADD</sequence>
<dbReference type="AlphaFoldDB" id="A0A7W0HKU9"/>
<reference evidence="1 2" key="1">
    <citation type="submission" date="2020-07" db="EMBL/GenBank/DDBJ databases">
        <title>Genomic Encyclopedia of Type Strains, Phase IV (KMG-IV): sequencing the most valuable type-strain genomes for metagenomic binning, comparative biology and taxonomic classification.</title>
        <authorList>
            <person name="Goeker M."/>
        </authorList>
    </citation>
    <scope>NUCLEOTIDE SEQUENCE [LARGE SCALE GENOMIC DNA]</scope>
    <source>
        <strain evidence="1 2">DSM 17721</strain>
    </source>
</reference>
<dbReference type="EMBL" id="JACDUS010000004">
    <property type="protein sequence ID" value="MBA2881612.1"/>
    <property type="molecule type" value="Genomic_DNA"/>
</dbReference>
<evidence type="ECO:0000313" key="1">
    <source>
        <dbReference type="EMBL" id="MBA2881612.1"/>
    </source>
</evidence>
<evidence type="ECO:0000313" key="2">
    <source>
        <dbReference type="Proteomes" id="UP000525298"/>
    </source>
</evidence>
<evidence type="ECO:0008006" key="3">
    <source>
        <dbReference type="Google" id="ProtNLM"/>
    </source>
</evidence>
<keyword evidence="2" id="KW-1185">Reference proteome</keyword>
<organism evidence="1 2">
    <name type="scientific">Desulfosalsimonas propionicica</name>
    <dbReference type="NCBI Taxonomy" id="332175"/>
    <lineage>
        <taxon>Bacteria</taxon>
        <taxon>Pseudomonadati</taxon>
        <taxon>Thermodesulfobacteriota</taxon>
        <taxon>Desulfobacteria</taxon>
        <taxon>Desulfobacterales</taxon>
        <taxon>Desulfosalsimonadaceae</taxon>
        <taxon>Desulfosalsimonas</taxon>
    </lineage>
</organism>